<dbReference type="PANTHER" id="PTHR13748:SF46">
    <property type="entry name" value="ZINC CHAPERONE YEIR"/>
    <property type="match status" value="1"/>
</dbReference>
<feature type="domain" description="CobW/HypB/UreG nucleotide-binding" evidence="2">
    <location>
        <begin position="11"/>
        <end position="185"/>
    </location>
</feature>
<accession>A0ABQ1JZT5</accession>
<dbReference type="Gene3D" id="3.40.50.300">
    <property type="entry name" value="P-loop containing nucleotide triphosphate hydrolases"/>
    <property type="match status" value="1"/>
</dbReference>
<evidence type="ECO:0000259" key="2">
    <source>
        <dbReference type="Pfam" id="PF02492"/>
    </source>
</evidence>
<evidence type="ECO:0000313" key="4">
    <source>
        <dbReference type="Proteomes" id="UP000629025"/>
    </source>
</evidence>
<dbReference type="InterPro" id="IPR003495">
    <property type="entry name" value="CobW/HypB/UreG_nucleotide-bd"/>
</dbReference>
<organism evidence="3 4">
    <name type="scientific">Marinobacterium zhoushanense</name>
    <dbReference type="NCBI Taxonomy" id="1679163"/>
    <lineage>
        <taxon>Bacteria</taxon>
        <taxon>Pseudomonadati</taxon>
        <taxon>Pseudomonadota</taxon>
        <taxon>Gammaproteobacteria</taxon>
        <taxon>Oceanospirillales</taxon>
        <taxon>Oceanospirillaceae</taxon>
        <taxon>Marinobacterium</taxon>
    </lineage>
</organism>
<dbReference type="InterPro" id="IPR027417">
    <property type="entry name" value="P-loop_NTPase"/>
</dbReference>
<dbReference type="PANTHER" id="PTHR13748">
    <property type="entry name" value="COBW-RELATED"/>
    <property type="match status" value="1"/>
</dbReference>
<protein>
    <submittedName>
        <fullName evidence="3">Cobalamin biosynthesis protein CobW</fullName>
    </submittedName>
</protein>
<sequence length="336" mass="37210">MVAINVIRSVPTNIITGFLGAGKTTAINHLLTRKPAQERWAVLVNEFGQIGVDQSLISQDDSIQIQEIPGGCLCCARGPQLRVALTRLLRSARPDRLIIEPTGLGHPLGIVDLLLGPDFASVIDLRSMICLIDPRVLEQPEILANPVFGDQIDLADILVLNKADLCSAEQLGEAQALSNNMFPPKQQVLTTRMGELDPTLLDRVRSGSTTAARPSLRPRTVAPNLEQSTPEQAAEPGQPLRFKGEMEGFHSQSWLFHADDCFDSTRILEFLDQQRDSLRIKAAIRIGHGWIGYNRMLQERSVTQLAWRRDSRIELLSTQSLDMDELGLKLQGCLKN</sequence>
<reference evidence="4" key="1">
    <citation type="journal article" date="2019" name="Int. J. Syst. Evol. Microbiol.">
        <title>The Global Catalogue of Microorganisms (GCM) 10K type strain sequencing project: providing services to taxonomists for standard genome sequencing and annotation.</title>
        <authorList>
            <consortium name="The Broad Institute Genomics Platform"/>
            <consortium name="The Broad Institute Genome Sequencing Center for Infectious Disease"/>
            <person name="Wu L."/>
            <person name="Ma J."/>
        </authorList>
    </citation>
    <scope>NUCLEOTIDE SEQUENCE [LARGE SCALE GENOMIC DNA]</scope>
    <source>
        <strain evidence="4">CGMCC 1.15341</strain>
    </source>
</reference>
<comment type="caution">
    <text evidence="3">The sequence shown here is derived from an EMBL/GenBank/DDBJ whole genome shotgun (WGS) entry which is preliminary data.</text>
</comment>
<dbReference type="InterPro" id="IPR051316">
    <property type="entry name" value="Zinc-reg_GTPase_activator"/>
</dbReference>
<evidence type="ECO:0000313" key="3">
    <source>
        <dbReference type="EMBL" id="GGB83201.1"/>
    </source>
</evidence>
<proteinExistence type="predicted"/>
<keyword evidence="4" id="KW-1185">Reference proteome</keyword>
<dbReference type="Proteomes" id="UP000629025">
    <property type="component" value="Unassembled WGS sequence"/>
</dbReference>
<dbReference type="CDD" id="cd03112">
    <property type="entry name" value="CobW-like"/>
    <property type="match status" value="1"/>
</dbReference>
<dbReference type="Pfam" id="PF02492">
    <property type="entry name" value="cobW"/>
    <property type="match status" value="1"/>
</dbReference>
<feature type="region of interest" description="Disordered" evidence="1">
    <location>
        <begin position="204"/>
        <end position="238"/>
    </location>
</feature>
<evidence type="ECO:0000256" key="1">
    <source>
        <dbReference type="SAM" id="MobiDB-lite"/>
    </source>
</evidence>
<name>A0ABQ1JZT5_9GAMM</name>
<dbReference type="SUPFAM" id="SSF52540">
    <property type="entry name" value="P-loop containing nucleoside triphosphate hydrolases"/>
    <property type="match status" value="1"/>
</dbReference>
<dbReference type="EMBL" id="BMIJ01000001">
    <property type="protein sequence ID" value="GGB83201.1"/>
    <property type="molecule type" value="Genomic_DNA"/>
</dbReference>
<gene>
    <name evidence="3" type="ORF">GCM10011352_06310</name>
</gene>
<dbReference type="RefSeq" id="WP_188745633.1">
    <property type="nucleotide sequence ID" value="NZ_BMIJ01000001.1"/>
</dbReference>